<keyword evidence="2" id="KW-0479">Metal-binding</keyword>
<dbReference type="EMBL" id="JAAVJL010000001">
    <property type="protein sequence ID" value="NMF59149.1"/>
    <property type="molecule type" value="Genomic_DNA"/>
</dbReference>
<keyword evidence="5" id="KW-0560">Oxidoreductase</keyword>
<protein>
    <recommendedName>
        <fullName evidence="7">Fe2OG dioxygenase domain-containing protein</fullName>
    </recommendedName>
</protein>
<comment type="cofactor">
    <cofactor evidence="1">
        <name>L-ascorbate</name>
        <dbReference type="ChEBI" id="CHEBI:38290"/>
    </cofactor>
</comment>
<dbReference type="Proteomes" id="UP000738376">
    <property type="component" value="Unassembled WGS sequence"/>
</dbReference>
<evidence type="ECO:0000256" key="4">
    <source>
        <dbReference type="ARBA" id="ARBA00022964"/>
    </source>
</evidence>
<comment type="caution">
    <text evidence="8">The sequence shown here is derived from an EMBL/GenBank/DDBJ whole genome shotgun (WGS) entry which is preliminary data.</text>
</comment>
<dbReference type="RefSeq" id="WP_169363959.1">
    <property type="nucleotide sequence ID" value="NZ_JAAVJL010000001.1"/>
</dbReference>
<keyword evidence="6" id="KW-0408">Iron</keyword>
<dbReference type="PANTHER" id="PTHR12907">
    <property type="entry name" value="EGL NINE HOMOLOG-RELATED"/>
    <property type="match status" value="1"/>
</dbReference>
<dbReference type="SMART" id="SM00702">
    <property type="entry name" value="P4Hc"/>
    <property type="match status" value="1"/>
</dbReference>
<feature type="domain" description="Fe2OG dioxygenase" evidence="7">
    <location>
        <begin position="218"/>
        <end position="335"/>
    </location>
</feature>
<dbReference type="InterPro" id="IPR006620">
    <property type="entry name" value="Pro_4_hyd_alph"/>
</dbReference>
<organism evidence="8 9">
    <name type="scientific">Pseudanabaena yagii GIHE-NHR1</name>
    <dbReference type="NCBI Taxonomy" id="2722753"/>
    <lineage>
        <taxon>Bacteria</taxon>
        <taxon>Bacillati</taxon>
        <taxon>Cyanobacteriota</taxon>
        <taxon>Cyanophyceae</taxon>
        <taxon>Pseudanabaenales</taxon>
        <taxon>Pseudanabaenaceae</taxon>
        <taxon>Pseudanabaena</taxon>
        <taxon>Pseudanabaena yagii</taxon>
    </lineage>
</organism>
<dbReference type="InterPro" id="IPR005123">
    <property type="entry name" value="Oxoglu/Fe-dep_dioxygenase_dom"/>
</dbReference>
<dbReference type="Pfam" id="PF13640">
    <property type="entry name" value="2OG-FeII_Oxy_3"/>
    <property type="match status" value="1"/>
</dbReference>
<evidence type="ECO:0000259" key="7">
    <source>
        <dbReference type="PROSITE" id="PS51471"/>
    </source>
</evidence>
<evidence type="ECO:0000256" key="1">
    <source>
        <dbReference type="ARBA" id="ARBA00001961"/>
    </source>
</evidence>
<dbReference type="PANTHER" id="PTHR12907:SF26">
    <property type="entry name" value="HIF PROLYL HYDROXYLASE, ISOFORM C"/>
    <property type="match status" value="1"/>
</dbReference>
<evidence type="ECO:0000313" key="8">
    <source>
        <dbReference type="EMBL" id="NMF59149.1"/>
    </source>
</evidence>
<keyword evidence="3" id="KW-0847">Vitamin C</keyword>
<gene>
    <name evidence="8" type="ORF">HC246_14280</name>
</gene>
<evidence type="ECO:0000256" key="2">
    <source>
        <dbReference type="ARBA" id="ARBA00022723"/>
    </source>
</evidence>
<evidence type="ECO:0000256" key="5">
    <source>
        <dbReference type="ARBA" id="ARBA00023002"/>
    </source>
</evidence>
<dbReference type="PROSITE" id="PS51471">
    <property type="entry name" value="FE2OG_OXY"/>
    <property type="match status" value="1"/>
</dbReference>
<keyword evidence="4" id="KW-0223">Dioxygenase</keyword>
<name>A0ABX1LSP3_9CYAN</name>
<reference evidence="8 9" key="1">
    <citation type="submission" date="2020-03" db="EMBL/GenBank/DDBJ databases">
        <title>Draft Genome Sequence of 2-Methylisoborneol Producing Pseudanabaena yagii Strain GIHE-NHR1 Isolated from North Han River in South Korea.</title>
        <authorList>
            <person name="Jeong J."/>
        </authorList>
    </citation>
    <scope>NUCLEOTIDE SEQUENCE [LARGE SCALE GENOMIC DNA]</scope>
    <source>
        <strain evidence="8 9">GIHE-NHR1</strain>
    </source>
</reference>
<dbReference type="Gene3D" id="2.60.120.620">
    <property type="entry name" value="q2cbj1_9rhob like domain"/>
    <property type="match status" value="1"/>
</dbReference>
<dbReference type="InterPro" id="IPR044862">
    <property type="entry name" value="Pro_4_hyd_alph_FE2OG_OXY"/>
</dbReference>
<proteinExistence type="predicted"/>
<evidence type="ECO:0000256" key="3">
    <source>
        <dbReference type="ARBA" id="ARBA00022896"/>
    </source>
</evidence>
<accession>A0ABX1LSP3</accession>
<evidence type="ECO:0000256" key="6">
    <source>
        <dbReference type="ARBA" id="ARBA00023004"/>
    </source>
</evidence>
<sequence length="336" mass="38626">MQDQHLKSPIISEESNQQVERLVKQIEHIQHIVKSAFWVSTEELAILLNLENSFIDKLKLEVASQEQNYSFFWRNFECTLVERQFAKGFWLINERQDLLPKTASHASLNASQKAANVFTVNEPQSSSNHQGSVLLDVSAEEIIPSPYALIDDFLSPTQLSELLRYSINKQPEFVPTTNSANDPNYRRSFYLPYFPEFSELMINLVWKITPQILTHLGMSNFAIGQIESQMTAHNHGNYYKIHNDSGSPDTATRTLTYVYYYYREPKAFTGGELVIYDSKIENGFSVAAKSHKVIQPQNNTIVFFPSHCMHEVLPVSCPSEYFADSRFTINGWVRHI</sequence>
<dbReference type="InterPro" id="IPR051559">
    <property type="entry name" value="HIF_prolyl_hydroxylases"/>
</dbReference>
<evidence type="ECO:0000313" key="9">
    <source>
        <dbReference type="Proteomes" id="UP000738376"/>
    </source>
</evidence>
<keyword evidence="9" id="KW-1185">Reference proteome</keyword>